<reference evidence="2 3" key="1">
    <citation type="submission" date="2024-04" db="EMBL/GenBank/DDBJ databases">
        <title>Tritrichomonas musculus Genome.</title>
        <authorList>
            <person name="Alves-Ferreira E."/>
            <person name="Grigg M."/>
            <person name="Lorenzi H."/>
            <person name="Galac M."/>
        </authorList>
    </citation>
    <scope>NUCLEOTIDE SEQUENCE [LARGE SCALE GENOMIC DNA]</scope>
    <source>
        <strain evidence="2 3">EAF2021</strain>
    </source>
</reference>
<evidence type="ECO:0000256" key="1">
    <source>
        <dbReference type="SAM" id="Coils"/>
    </source>
</evidence>
<feature type="coiled-coil region" evidence="1">
    <location>
        <begin position="383"/>
        <end position="438"/>
    </location>
</feature>
<proteinExistence type="predicted"/>
<gene>
    <name evidence="2" type="ORF">M9Y10_010122</name>
</gene>
<evidence type="ECO:0000313" key="2">
    <source>
        <dbReference type="EMBL" id="KAK8867147.1"/>
    </source>
</evidence>
<dbReference type="Proteomes" id="UP001470230">
    <property type="component" value="Unassembled WGS sequence"/>
</dbReference>
<dbReference type="EMBL" id="JAPFFF010000015">
    <property type="protein sequence ID" value="KAK8867147.1"/>
    <property type="molecule type" value="Genomic_DNA"/>
</dbReference>
<organism evidence="2 3">
    <name type="scientific">Tritrichomonas musculus</name>
    <dbReference type="NCBI Taxonomy" id="1915356"/>
    <lineage>
        <taxon>Eukaryota</taxon>
        <taxon>Metamonada</taxon>
        <taxon>Parabasalia</taxon>
        <taxon>Tritrichomonadida</taxon>
        <taxon>Tritrichomonadidae</taxon>
        <taxon>Tritrichomonas</taxon>
    </lineage>
</organism>
<evidence type="ECO:0000313" key="3">
    <source>
        <dbReference type="Proteomes" id="UP001470230"/>
    </source>
</evidence>
<keyword evidence="1" id="KW-0175">Coiled coil</keyword>
<sequence length="439" mass="52480">MNSIITINSNDINDQKCNFDFLKIFSNLKSKLEELPKSTPNLVNIILIGGMLNGKSLFLDCRTEKQYRYLDEEEDFEFHSKEKYEIKEPTITFFEYEEIILYELPTINKYNEFPQEIINSFFLNSLKKIRYNDKFKILLAVPSCDSEISDEYDYTQAFLQLREVFSSKIEHSVGLVNSRDRRDCEDYNKYMNMECNQINYVLNKCEQGSFNYQRFQRDNRNKFKVFNDKYQLIDFIKKDLIIHPDFKASLRQYSLHVIDDVNYNKSQMFLRKIQLIWTKIRCEFIKEEKSDEIFKIISKMHEILKQKYSCADDFVTIIKKCFPNNQQYEEDLKSLNEFELIDSFFTKVLKFNRGQQLLTDEIHDLSQQAIIELEALLVKTIKAETLEQIKKEDEGKAKELKQMLNDQNELFIVQQKTIMTLQQTIAQQSQEINNLMHKK</sequence>
<accession>A0ABR2IRB9</accession>
<comment type="caution">
    <text evidence="2">The sequence shown here is derived from an EMBL/GenBank/DDBJ whole genome shotgun (WGS) entry which is preliminary data.</text>
</comment>
<keyword evidence="3" id="KW-1185">Reference proteome</keyword>
<name>A0ABR2IRB9_9EUKA</name>
<protein>
    <submittedName>
        <fullName evidence="2">Uncharacterized protein</fullName>
    </submittedName>
</protein>